<dbReference type="InterPro" id="IPR036514">
    <property type="entry name" value="SGNH_hydro_sf"/>
</dbReference>
<evidence type="ECO:0000313" key="7">
    <source>
        <dbReference type="RefSeq" id="XP_039115917.1"/>
    </source>
</evidence>
<evidence type="ECO:0000256" key="3">
    <source>
        <dbReference type="ARBA" id="ARBA00022801"/>
    </source>
</evidence>
<dbReference type="Proteomes" id="UP001515500">
    <property type="component" value="Chromosome 20"/>
</dbReference>
<reference evidence="7" key="1">
    <citation type="submission" date="2025-08" db="UniProtKB">
        <authorList>
            <consortium name="RefSeq"/>
        </authorList>
    </citation>
    <scope>IDENTIFICATION</scope>
</reference>
<evidence type="ECO:0000313" key="6">
    <source>
        <dbReference type="Proteomes" id="UP001515500"/>
    </source>
</evidence>
<accession>A0AB40AM40</accession>
<keyword evidence="2 5" id="KW-0732">Signal</keyword>
<evidence type="ECO:0000256" key="5">
    <source>
        <dbReference type="SAM" id="SignalP"/>
    </source>
</evidence>
<dbReference type="InterPro" id="IPR035669">
    <property type="entry name" value="SGNH_plant_lipase-like"/>
</dbReference>
<dbReference type="InterPro" id="IPR001087">
    <property type="entry name" value="GDSL"/>
</dbReference>
<organism evidence="6 7">
    <name type="scientific">Dioscorea cayennensis subsp. rotundata</name>
    <name type="common">White Guinea yam</name>
    <name type="synonym">Dioscorea rotundata</name>
    <dbReference type="NCBI Taxonomy" id="55577"/>
    <lineage>
        <taxon>Eukaryota</taxon>
        <taxon>Viridiplantae</taxon>
        <taxon>Streptophyta</taxon>
        <taxon>Embryophyta</taxon>
        <taxon>Tracheophyta</taxon>
        <taxon>Spermatophyta</taxon>
        <taxon>Magnoliopsida</taxon>
        <taxon>Liliopsida</taxon>
        <taxon>Dioscoreales</taxon>
        <taxon>Dioscoreaceae</taxon>
        <taxon>Dioscorea</taxon>
    </lineage>
</organism>
<protein>
    <submittedName>
        <fullName evidence="7">GDSL esterase/lipase At1g31550-like</fullName>
    </submittedName>
</protein>
<keyword evidence="3" id="KW-0378">Hydrolase</keyword>
<dbReference type="CDD" id="cd01837">
    <property type="entry name" value="SGNH_plant_lipase_like"/>
    <property type="match status" value="1"/>
</dbReference>
<evidence type="ECO:0000256" key="4">
    <source>
        <dbReference type="ARBA" id="ARBA00023180"/>
    </source>
</evidence>
<dbReference type="AlphaFoldDB" id="A0AB40AM40"/>
<dbReference type="PANTHER" id="PTHR22835:SF683">
    <property type="entry name" value="OS05G0506800 PROTEIN"/>
    <property type="match status" value="1"/>
</dbReference>
<evidence type="ECO:0000256" key="1">
    <source>
        <dbReference type="ARBA" id="ARBA00008668"/>
    </source>
</evidence>
<comment type="similarity">
    <text evidence="1">Belongs to the 'GDSL' lipolytic enzyme family.</text>
</comment>
<dbReference type="RefSeq" id="XP_039115917.1">
    <property type="nucleotide sequence ID" value="XM_039259983.1"/>
</dbReference>
<dbReference type="Pfam" id="PF00657">
    <property type="entry name" value="Lipase_GDSL"/>
    <property type="match status" value="1"/>
</dbReference>
<proteinExistence type="inferred from homology"/>
<sequence length="407" mass="45737">MIIVPQMASSSAYLFLLFSTFILLQPSHKQACFTSIFSFGDSYADTGNLLFLDNNSASHLPYRQTFFHHPTGRFSDGRLVIDFIAEAIGLPLVPPYFSSDDSRNFEKGVNFAVAGATALNSILFEKKVIFLNLNKFYSLDVQVELFKQLLPSIYSTTSECEEKLSSALFLMGEIGANDYNYPFFQGRSLEEVVTLVPLVINAISRAITEVIELGARTLLVPGNIPIGCNSAYLTLFHVSNNENYDQETGCINWLNDQFSQYHNQHLINELQLLRKLHPHVTIIYADYFEALMPVFRSPEKHGFGSFLLRSCCGGGGLYNFDLSCGCGELGSTVCMEPSNYVTWDGIHLTEAGYKHIATGLVQGKFTNPPFTQTCSTETIVKLLDFNQYSSQEIKFMCMFSFLWEKKM</sequence>
<dbReference type="PANTHER" id="PTHR22835">
    <property type="entry name" value="ZINC FINGER FYVE DOMAIN CONTAINING PROTEIN"/>
    <property type="match status" value="1"/>
</dbReference>
<keyword evidence="6" id="KW-1185">Reference proteome</keyword>
<feature type="chain" id="PRO_5044259700" evidence="5">
    <location>
        <begin position="32"/>
        <end position="407"/>
    </location>
</feature>
<feature type="signal peptide" evidence="5">
    <location>
        <begin position="1"/>
        <end position="31"/>
    </location>
</feature>
<evidence type="ECO:0000256" key="2">
    <source>
        <dbReference type="ARBA" id="ARBA00022729"/>
    </source>
</evidence>
<dbReference type="SUPFAM" id="SSF52266">
    <property type="entry name" value="SGNH hydrolase"/>
    <property type="match status" value="1"/>
</dbReference>
<keyword evidence="4" id="KW-0325">Glycoprotein</keyword>
<dbReference type="Gene3D" id="3.40.50.1110">
    <property type="entry name" value="SGNH hydrolase"/>
    <property type="match status" value="1"/>
</dbReference>
<name>A0AB40AM40_DIOCR</name>
<gene>
    <name evidence="7" type="primary">LOC120251468</name>
</gene>
<dbReference type="GeneID" id="120251468"/>
<dbReference type="GO" id="GO:0016788">
    <property type="term" value="F:hydrolase activity, acting on ester bonds"/>
    <property type="evidence" value="ECO:0007669"/>
    <property type="project" value="InterPro"/>
</dbReference>